<dbReference type="Proteomes" id="UP001148662">
    <property type="component" value="Unassembled WGS sequence"/>
</dbReference>
<comment type="caution">
    <text evidence="1">The sequence shown here is derived from an EMBL/GenBank/DDBJ whole genome shotgun (WGS) entry which is preliminary data.</text>
</comment>
<gene>
    <name evidence="1" type="ORF">NM688_g1512</name>
</gene>
<evidence type="ECO:0000313" key="2">
    <source>
        <dbReference type="Proteomes" id="UP001148662"/>
    </source>
</evidence>
<organism evidence="1 2">
    <name type="scientific">Phlebia brevispora</name>
    <dbReference type="NCBI Taxonomy" id="194682"/>
    <lineage>
        <taxon>Eukaryota</taxon>
        <taxon>Fungi</taxon>
        <taxon>Dikarya</taxon>
        <taxon>Basidiomycota</taxon>
        <taxon>Agaricomycotina</taxon>
        <taxon>Agaricomycetes</taxon>
        <taxon>Polyporales</taxon>
        <taxon>Meruliaceae</taxon>
        <taxon>Phlebia</taxon>
    </lineage>
</organism>
<name>A0ACC1TAX5_9APHY</name>
<keyword evidence="2" id="KW-1185">Reference proteome</keyword>
<sequence>MYVQSLTQDQRERISEPLNQVTIYADEEAREHAKLNVFLQVQHATTNPVISSSLAAQSCKALGTDGMLRELNTALRTSYSISVPGLLPHLEQCIERNYDFGTAFGRLRNYWFEDFETLETILDARERADGEDRARALDTKRSLITNTRISPRRVWDLYSNRVLPIWVARNFPKYTQLWAISHSWMEDNRRTLVDTPINGREWRVPIPDDVTLDCIRVELLNLGAEYAWLDVLCLRQFDDLKLENEDLRMEEWKLDVPTIGGVYWYSSDIVTYFNGLGRPFEVVDSKSERNWTKRAWTLQEASPHTHIGGLTVDSPTQSVVPRPDWWLMMSGSHLKRFYDDLHMTLSAGQDLFYDVFLVLGVMLARAASFEVDRIAGLAYILRSGVLPAYVRGEDTHDAHEKAWSHLIMAMEDHHRAQLVCKYSAPGDGTVTWRPSWSQLKDTKQIPLPPTTLGKPLLRHFHFKSSTYEVREDGTYTDEWLLLRNCSIQDLDESDTAGCCRRGKLIVTMDYAVDVEHSFAVNAHHQYPISKDESYVLIGPSDEREQDQDYFFWMVGVLLASEGTVRKVSVLEMEDKNDRDRLRKLGLARNEILTLV</sequence>
<proteinExistence type="predicted"/>
<dbReference type="EMBL" id="JANHOG010000163">
    <property type="protein sequence ID" value="KAJ3557365.1"/>
    <property type="molecule type" value="Genomic_DNA"/>
</dbReference>
<protein>
    <submittedName>
        <fullName evidence="1">Uncharacterized protein</fullName>
    </submittedName>
</protein>
<accession>A0ACC1TAX5</accession>
<evidence type="ECO:0000313" key="1">
    <source>
        <dbReference type="EMBL" id="KAJ3557365.1"/>
    </source>
</evidence>
<reference evidence="1" key="1">
    <citation type="submission" date="2022-07" db="EMBL/GenBank/DDBJ databases">
        <title>Genome Sequence of Phlebia brevispora.</title>
        <authorList>
            <person name="Buettner E."/>
        </authorList>
    </citation>
    <scope>NUCLEOTIDE SEQUENCE</scope>
    <source>
        <strain evidence="1">MPL23</strain>
    </source>
</reference>